<dbReference type="Proteomes" id="UP001576774">
    <property type="component" value="Unassembled WGS sequence"/>
</dbReference>
<dbReference type="PANTHER" id="PTHR48104:SF30">
    <property type="entry name" value="METACASPASE-1"/>
    <property type="match status" value="1"/>
</dbReference>
<dbReference type="InterPro" id="IPR050452">
    <property type="entry name" value="Metacaspase"/>
</dbReference>
<dbReference type="InterPro" id="IPR011600">
    <property type="entry name" value="Pept_C14_caspase"/>
</dbReference>
<protein>
    <submittedName>
        <fullName evidence="2">Caspase family protein</fullName>
    </submittedName>
</protein>
<evidence type="ECO:0000313" key="2">
    <source>
        <dbReference type="EMBL" id="MFB2876078.1"/>
    </source>
</evidence>
<sequence length="126" mass="14190">MPSIKRRQFLQFTGSLLATLGINQLEIQQKGIRYARVLAENTPRKLALLVGINQYPNSQRFNSLKGCVTDVDLQRELLIHRFGFNPKDILILTDAQATREGILTAFENHLIAQAKPGDVVVFHYSG</sequence>
<dbReference type="SUPFAM" id="SSF52129">
    <property type="entry name" value="Caspase-like"/>
    <property type="match status" value="1"/>
</dbReference>
<feature type="domain" description="Peptidase C14 caspase" evidence="1">
    <location>
        <begin position="44"/>
        <end position="126"/>
    </location>
</feature>
<dbReference type="PANTHER" id="PTHR48104">
    <property type="entry name" value="METACASPASE-4"/>
    <property type="match status" value="1"/>
</dbReference>
<dbReference type="RefSeq" id="WP_413269220.1">
    <property type="nucleotide sequence ID" value="NZ_JBHFNQ010000038.1"/>
</dbReference>
<comment type="caution">
    <text evidence="2">The sequence shown here is derived from an EMBL/GenBank/DDBJ whole genome shotgun (WGS) entry which is preliminary data.</text>
</comment>
<reference evidence="2 3" key="1">
    <citation type="submission" date="2024-09" db="EMBL/GenBank/DDBJ databases">
        <title>Floridaenema gen nov. (Aerosakkonemataceae, Aerosakkonematales ord. nov., Cyanobacteria) from benthic tropical and subtropical fresh waters, with the description of four new species.</title>
        <authorList>
            <person name="Moretto J.A."/>
            <person name="Berthold D.E."/>
            <person name="Lefler F.W."/>
            <person name="Huang I.-S."/>
            <person name="Laughinghouse H. IV."/>
        </authorList>
    </citation>
    <scope>NUCLEOTIDE SEQUENCE [LARGE SCALE GENOMIC DNA]</scope>
    <source>
        <strain evidence="2 3">BLCC-F46</strain>
    </source>
</reference>
<evidence type="ECO:0000259" key="1">
    <source>
        <dbReference type="Pfam" id="PF00656"/>
    </source>
</evidence>
<dbReference type="EMBL" id="JBHFNQ010000038">
    <property type="protein sequence ID" value="MFB2876078.1"/>
    <property type="molecule type" value="Genomic_DNA"/>
</dbReference>
<dbReference type="Gene3D" id="3.40.50.12660">
    <property type="match status" value="1"/>
</dbReference>
<gene>
    <name evidence="2" type="ORF">ACE1CC_04220</name>
</gene>
<name>A0ABV4WZX9_9CYAN</name>
<evidence type="ECO:0000313" key="3">
    <source>
        <dbReference type="Proteomes" id="UP001576774"/>
    </source>
</evidence>
<dbReference type="Pfam" id="PF00656">
    <property type="entry name" value="Peptidase_C14"/>
    <property type="match status" value="1"/>
</dbReference>
<keyword evidence="3" id="KW-1185">Reference proteome</keyword>
<organism evidence="2 3">
    <name type="scientific">Floridaenema aerugineum BLCC-F46</name>
    <dbReference type="NCBI Taxonomy" id="3153654"/>
    <lineage>
        <taxon>Bacteria</taxon>
        <taxon>Bacillati</taxon>
        <taxon>Cyanobacteriota</taxon>
        <taxon>Cyanophyceae</taxon>
        <taxon>Oscillatoriophycideae</taxon>
        <taxon>Aerosakkonematales</taxon>
        <taxon>Aerosakkonemataceae</taxon>
        <taxon>Floridanema</taxon>
        <taxon>Floridanema aerugineum</taxon>
    </lineage>
</organism>
<proteinExistence type="predicted"/>
<dbReference type="InterPro" id="IPR029030">
    <property type="entry name" value="Caspase-like_dom_sf"/>
</dbReference>
<accession>A0ABV4WZX9</accession>